<comment type="similarity">
    <text evidence="5">Belongs to the adaptor complexes medium subunit family.</text>
</comment>
<dbReference type="AlphaFoldDB" id="A0A2P7Z2M5"/>
<feature type="compositionally biased region" description="Basic and acidic residues" evidence="6">
    <location>
        <begin position="498"/>
        <end position="513"/>
    </location>
</feature>
<dbReference type="Proteomes" id="UP000243723">
    <property type="component" value="Unassembled WGS sequence"/>
</dbReference>
<dbReference type="Gene3D" id="3.30.450.60">
    <property type="match status" value="1"/>
</dbReference>
<evidence type="ECO:0000256" key="1">
    <source>
        <dbReference type="ARBA" id="ARBA00004308"/>
    </source>
</evidence>
<dbReference type="EMBL" id="NHZQ01000335">
    <property type="protein sequence ID" value="PSK42451.1"/>
    <property type="molecule type" value="Genomic_DNA"/>
</dbReference>
<dbReference type="InterPro" id="IPR028565">
    <property type="entry name" value="MHD"/>
</dbReference>
<dbReference type="PIRSF" id="PIRSF005992">
    <property type="entry name" value="Clathrin_mu"/>
    <property type="match status" value="1"/>
</dbReference>
<gene>
    <name evidence="8" type="ORF">B9Z65_4365</name>
</gene>
<dbReference type="SUPFAM" id="SSF64356">
    <property type="entry name" value="SNARE-like"/>
    <property type="match status" value="1"/>
</dbReference>
<evidence type="ECO:0000313" key="8">
    <source>
        <dbReference type="EMBL" id="PSK42451.1"/>
    </source>
</evidence>
<dbReference type="Pfam" id="PF00928">
    <property type="entry name" value="Adap_comp_sub"/>
    <property type="match status" value="1"/>
</dbReference>
<dbReference type="PROSITE" id="PS51072">
    <property type="entry name" value="MHD"/>
    <property type="match status" value="1"/>
</dbReference>
<dbReference type="GO" id="GO:0012505">
    <property type="term" value="C:endomembrane system"/>
    <property type="evidence" value="ECO:0007669"/>
    <property type="project" value="UniProtKB-SubCell"/>
</dbReference>
<evidence type="ECO:0000256" key="4">
    <source>
        <dbReference type="ARBA" id="ARBA00023136"/>
    </source>
</evidence>
<comment type="caution">
    <text evidence="8">The sequence shown here is derived from an EMBL/GenBank/DDBJ whole genome shotgun (WGS) entry which is preliminary data.</text>
</comment>
<dbReference type="InterPro" id="IPR001392">
    <property type="entry name" value="Clathrin_mu"/>
</dbReference>
<evidence type="ECO:0000313" key="9">
    <source>
        <dbReference type="Proteomes" id="UP000243723"/>
    </source>
</evidence>
<dbReference type="PANTHER" id="PTHR10529">
    <property type="entry name" value="AP COMPLEX SUBUNIT MU"/>
    <property type="match status" value="1"/>
</dbReference>
<dbReference type="GO" id="GO:0016192">
    <property type="term" value="P:vesicle-mediated transport"/>
    <property type="evidence" value="ECO:0007669"/>
    <property type="project" value="InterPro"/>
</dbReference>
<evidence type="ECO:0000259" key="7">
    <source>
        <dbReference type="PROSITE" id="PS51072"/>
    </source>
</evidence>
<dbReference type="GO" id="GO:0006886">
    <property type="term" value="P:intracellular protein transport"/>
    <property type="evidence" value="ECO:0007669"/>
    <property type="project" value="UniProtKB-UniRule"/>
</dbReference>
<reference evidence="8 9" key="1">
    <citation type="submission" date="2017-05" db="EMBL/GenBank/DDBJ databases">
        <title>Draft genome sequence of Elsinoe australis.</title>
        <authorList>
            <person name="Cheng Q."/>
        </authorList>
    </citation>
    <scope>NUCLEOTIDE SEQUENCE [LARGE SCALE GENOMIC DNA]</scope>
    <source>
        <strain evidence="8 9">NL1</strain>
    </source>
</reference>
<dbReference type="InterPro" id="IPR050431">
    <property type="entry name" value="Adaptor_comp_med_subunit"/>
</dbReference>
<dbReference type="Gene3D" id="2.60.40.1170">
    <property type="entry name" value="Mu homology domain, subdomain B"/>
    <property type="match status" value="1"/>
</dbReference>
<dbReference type="CDD" id="cd14837">
    <property type="entry name" value="AP3_Mu_N"/>
    <property type="match status" value="1"/>
</dbReference>
<dbReference type="OrthoDB" id="870at2759"/>
<comment type="subcellular location">
    <subcellularLocation>
        <location evidence="1">Endomembrane system</location>
    </subcellularLocation>
</comment>
<keyword evidence="2 5" id="KW-0813">Transport</keyword>
<dbReference type="GO" id="GO:0030131">
    <property type="term" value="C:clathrin adaptor complex"/>
    <property type="evidence" value="ECO:0007669"/>
    <property type="project" value="UniProtKB-UniRule"/>
</dbReference>
<protein>
    <recommendedName>
        <fullName evidence="7">MHD domain-containing protein</fullName>
    </recommendedName>
</protein>
<evidence type="ECO:0000256" key="5">
    <source>
        <dbReference type="PIRNR" id="PIRNR005992"/>
    </source>
</evidence>
<sequence length="575" mass="61262">MSGIEAVYIFDEHNNLLLSHPFSLRPPPPHVLLNHYLSTPTPRPSLLHCPNTNPPSILHTHQSDALLLLSPTTTDVPPLLVLEFLHRITDSLREFLGSPLLAFRLESSYDLAVQILTELCDAGLASNTEPNALRDVVEAPSAVTRLLGGATPSLSQGSGGAGLGTGARMQGIGPGDLRGGLQTQAAQQSAIPWRRSNVRHTSNELYVDLVESVQATFAPSGRALEAMVHGAVAFNCKVSGVPDLLLVLRTDAGSGGLDRGERVRRVVQRPVFHPCVRLARWKSHGELSFVPPDGRFVLAGYETDLLEGEEALKGAKVNLPADLEVRTGLGDKGDEFEVRLIMNSRWAGSSGRTSPSVSAGSSQQSLSNSMSRAGPRSAVGSLGSLSSSQEGKGPTMEDLKVFVPLPATARKIPEIRASRGEAHFSPAESGVTWIIPGRVASQMSSAVLRCTVVGEERDGFADGDAVLGSNGIKTTTYDYDEGDAAGYQSEEPVGAPDTKVKDEKAEEQKRKAASEALMPRSVNLSFSVKGWLASGLKVDSLTIDTKRSRGLGEGVKPYKGVKYLTVSRGGVEVRC</sequence>
<evidence type="ECO:0000256" key="2">
    <source>
        <dbReference type="ARBA" id="ARBA00022448"/>
    </source>
</evidence>
<proteinExistence type="inferred from homology"/>
<dbReference type="STRING" id="40998.A0A2P7Z2M5"/>
<dbReference type="InterPro" id="IPR011012">
    <property type="entry name" value="Longin-like_dom_sf"/>
</dbReference>
<evidence type="ECO:0000256" key="3">
    <source>
        <dbReference type="ARBA" id="ARBA00022927"/>
    </source>
</evidence>
<dbReference type="InterPro" id="IPR036168">
    <property type="entry name" value="AP2_Mu_C_sf"/>
</dbReference>
<organism evidence="8 9">
    <name type="scientific">Elsinoe australis</name>
    <dbReference type="NCBI Taxonomy" id="40998"/>
    <lineage>
        <taxon>Eukaryota</taxon>
        <taxon>Fungi</taxon>
        <taxon>Dikarya</taxon>
        <taxon>Ascomycota</taxon>
        <taxon>Pezizomycotina</taxon>
        <taxon>Dothideomycetes</taxon>
        <taxon>Dothideomycetidae</taxon>
        <taxon>Myriangiales</taxon>
        <taxon>Elsinoaceae</taxon>
        <taxon>Elsinoe</taxon>
    </lineage>
</organism>
<keyword evidence="3 5" id="KW-0653">Protein transport</keyword>
<dbReference type="PRINTS" id="PR00314">
    <property type="entry name" value="CLATHRINADPT"/>
</dbReference>
<feature type="region of interest" description="Disordered" evidence="6">
    <location>
        <begin position="347"/>
        <end position="397"/>
    </location>
</feature>
<dbReference type="SUPFAM" id="SSF49447">
    <property type="entry name" value="Second domain of Mu2 adaptin subunit (ap50) of ap2 adaptor"/>
    <property type="match status" value="1"/>
</dbReference>
<feature type="region of interest" description="Disordered" evidence="6">
    <location>
        <begin position="482"/>
        <end position="514"/>
    </location>
</feature>
<accession>A0A2P7Z2M5</accession>
<keyword evidence="4" id="KW-0472">Membrane</keyword>
<keyword evidence="9" id="KW-1185">Reference proteome</keyword>
<name>A0A2P7Z2M5_9PEZI</name>
<feature type="domain" description="MHD" evidence="7">
    <location>
        <begin position="202"/>
        <end position="574"/>
    </location>
</feature>
<feature type="compositionally biased region" description="Low complexity" evidence="6">
    <location>
        <begin position="354"/>
        <end position="371"/>
    </location>
</feature>
<evidence type="ECO:0000256" key="6">
    <source>
        <dbReference type="SAM" id="MobiDB-lite"/>
    </source>
</evidence>